<proteinExistence type="predicted"/>
<dbReference type="AlphaFoldDB" id="A0A1B2JIK4"/>
<protein>
    <submittedName>
        <fullName evidence="2">BA75_04498T0</fullName>
    </submittedName>
</protein>
<evidence type="ECO:0000313" key="2">
    <source>
        <dbReference type="EMBL" id="ANZ77803.1"/>
    </source>
</evidence>
<sequence length="342" mass="39137">MPVPQSFLMFQPRRRSSLSQTIAEPGLNNPLLSSTQKRLCYKCQRKLDSLSQRNTNNDPSFRRRSSLAMAGSFQESLLNGRTSGIPSNPIAFVAKISVTGSHNDKQRFYEHIKIPFEAVYYQWNDREYINGNRDIHTTGTPYVGNIDLEQYYIDKENSISNSHAHGSAKREFPGYMVPPKGNLQLLIFDQSQNVSFVNVFEYDLSTLPKNHKTLLRQTIEIGRKGGEDESKMLSSTIQLKFANVRGKKFYLYENIRIIFQNRNPVRDTQESLETISESKVQKTKEVLNIGQTPINIHHFLSTCDNCDEVKYPSVFDEDEENKINTNTAALIPGSCNPSFKYE</sequence>
<reference evidence="2 3" key="1">
    <citation type="submission" date="2016-02" db="EMBL/GenBank/DDBJ databases">
        <title>Comparative genomic and transcriptomic foundation for Pichia pastoris.</title>
        <authorList>
            <person name="Love K.R."/>
            <person name="Shah K.A."/>
            <person name="Whittaker C.A."/>
            <person name="Wu J."/>
            <person name="Bartlett M.C."/>
            <person name="Ma D."/>
            <person name="Leeson R.L."/>
            <person name="Priest M."/>
            <person name="Young S.K."/>
            <person name="Love J.C."/>
        </authorList>
    </citation>
    <scope>NUCLEOTIDE SEQUENCE [LARGE SCALE GENOMIC DNA]</scope>
    <source>
        <strain evidence="2 3">ATCC 28485</strain>
    </source>
</reference>
<keyword evidence="3" id="KW-1185">Reference proteome</keyword>
<dbReference type="Pfam" id="PF13889">
    <property type="entry name" value="Chromosome_seg"/>
    <property type="match status" value="1"/>
</dbReference>
<gene>
    <name evidence="2" type="ORF">ATY40_BA7504498</name>
</gene>
<dbReference type="InterPro" id="IPR051506">
    <property type="entry name" value="ATOS_Transcription_Regulators"/>
</dbReference>
<dbReference type="InterPro" id="IPR025261">
    <property type="entry name" value="Atos-like_cons_dom"/>
</dbReference>
<dbReference type="Proteomes" id="UP000094565">
    <property type="component" value="Chromosome 4"/>
</dbReference>
<dbReference type="PANTHER" id="PTHR13199:SF11">
    <property type="entry name" value="PROTEIN ATOSSA"/>
    <property type="match status" value="1"/>
</dbReference>
<dbReference type="OrthoDB" id="4080581at2759"/>
<dbReference type="PANTHER" id="PTHR13199">
    <property type="entry name" value="GH03947P"/>
    <property type="match status" value="1"/>
</dbReference>
<evidence type="ECO:0000313" key="3">
    <source>
        <dbReference type="Proteomes" id="UP000094565"/>
    </source>
</evidence>
<dbReference type="InterPro" id="IPR033473">
    <property type="entry name" value="Atos-like_C"/>
</dbReference>
<dbReference type="Pfam" id="PF13915">
    <property type="entry name" value="DUF4210"/>
    <property type="match status" value="1"/>
</dbReference>
<organism evidence="2 3">
    <name type="scientific">Komagataella pastoris</name>
    <name type="common">Yeast</name>
    <name type="synonym">Pichia pastoris</name>
    <dbReference type="NCBI Taxonomy" id="4922"/>
    <lineage>
        <taxon>Eukaryota</taxon>
        <taxon>Fungi</taxon>
        <taxon>Dikarya</taxon>
        <taxon>Ascomycota</taxon>
        <taxon>Saccharomycotina</taxon>
        <taxon>Pichiomycetes</taxon>
        <taxon>Pichiales</taxon>
        <taxon>Pichiaceae</taxon>
        <taxon>Komagataella</taxon>
    </lineage>
</organism>
<name>A0A1B2JIK4_PICPA</name>
<dbReference type="SMART" id="SM01177">
    <property type="entry name" value="DUF4210"/>
    <property type="match status" value="1"/>
</dbReference>
<dbReference type="EMBL" id="CP014587">
    <property type="protein sequence ID" value="ANZ77803.1"/>
    <property type="molecule type" value="Genomic_DNA"/>
</dbReference>
<accession>A0A1B2JIK4</accession>
<evidence type="ECO:0000259" key="1">
    <source>
        <dbReference type="SMART" id="SM01177"/>
    </source>
</evidence>
<feature type="domain" description="Atos-like conserved" evidence="1">
    <location>
        <begin position="69"/>
        <end position="143"/>
    </location>
</feature>